<dbReference type="PANTHER" id="PTHR42934">
    <property type="entry name" value="GLYCOLATE OXIDASE SUBUNIT GLCD"/>
    <property type="match status" value="1"/>
</dbReference>
<dbReference type="GO" id="GO:0071949">
    <property type="term" value="F:FAD binding"/>
    <property type="evidence" value="ECO:0007669"/>
    <property type="project" value="InterPro"/>
</dbReference>
<dbReference type="InterPro" id="IPR016164">
    <property type="entry name" value="FAD-linked_Oxase-like_C"/>
</dbReference>
<dbReference type="EC" id="1.-.-.-" evidence="4"/>
<dbReference type="PANTHER" id="PTHR42934:SF1">
    <property type="entry name" value="GLYCOLATE OXIDASE SUBUNIT GLCD"/>
    <property type="match status" value="1"/>
</dbReference>
<dbReference type="RefSeq" id="WP_146503055.1">
    <property type="nucleotide sequence ID" value="NZ_SJPG01000001.1"/>
</dbReference>
<dbReference type="InterPro" id="IPR036318">
    <property type="entry name" value="FAD-bd_PCMH-like_sf"/>
</dbReference>
<dbReference type="InterPro" id="IPR016166">
    <property type="entry name" value="FAD-bd_PCMH"/>
</dbReference>
<dbReference type="Gene3D" id="3.30.70.2740">
    <property type="match status" value="1"/>
</dbReference>
<dbReference type="GO" id="GO:0016491">
    <property type="term" value="F:oxidoreductase activity"/>
    <property type="evidence" value="ECO:0007669"/>
    <property type="project" value="UniProtKB-KW"/>
</dbReference>
<keyword evidence="5" id="KW-1185">Reference proteome</keyword>
<dbReference type="Proteomes" id="UP000316095">
    <property type="component" value="Unassembled WGS sequence"/>
</dbReference>
<evidence type="ECO:0000313" key="5">
    <source>
        <dbReference type="Proteomes" id="UP000316095"/>
    </source>
</evidence>
<keyword evidence="2" id="KW-0274">FAD</keyword>
<reference evidence="4 5" key="1">
    <citation type="submission" date="2019-02" db="EMBL/GenBank/DDBJ databases">
        <title>Deep-cultivation of Planctomycetes and their phenomic and genomic characterization uncovers novel biology.</title>
        <authorList>
            <person name="Wiegand S."/>
            <person name="Jogler M."/>
            <person name="Boedeker C."/>
            <person name="Pinto D."/>
            <person name="Vollmers J."/>
            <person name="Rivas-Marin E."/>
            <person name="Kohn T."/>
            <person name="Peeters S.H."/>
            <person name="Heuer A."/>
            <person name="Rast P."/>
            <person name="Oberbeckmann S."/>
            <person name="Bunk B."/>
            <person name="Jeske O."/>
            <person name="Meyerdierks A."/>
            <person name="Storesund J.E."/>
            <person name="Kallscheuer N."/>
            <person name="Luecker S."/>
            <person name="Lage O.M."/>
            <person name="Pohl T."/>
            <person name="Merkel B.J."/>
            <person name="Hornburger P."/>
            <person name="Mueller R.-W."/>
            <person name="Bruemmer F."/>
            <person name="Labrenz M."/>
            <person name="Spormann A.M."/>
            <person name="Op Den Camp H."/>
            <person name="Overmann J."/>
            <person name="Amann R."/>
            <person name="Jetten M.S.M."/>
            <person name="Mascher T."/>
            <person name="Medema M.H."/>
            <person name="Devos D.P."/>
            <person name="Kaster A.-K."/>
            <person name="Ovreas L."/>
            <person name="Rohde M."/>
            <person name="Galperin M.Y."/>
            <person name="Jogler C."/>
        </authorList>
    </citation>
    <scope>NUCLEOTIDE SEQUENCE [LARGE SCALE GENOMIC DNA]</scope>
    <source>
        <strain evidence="4 5">Pan54</strain>
    </source>
</reference>
<dbReference type="InterPro" id="IPR004113">
    <property type="entry name" value="FAD-bd_oxidored_4_C"/>
</dbReference>
<dbReference type="Gene3D" id="3.30.465.10">
    <property type="match status" value="1"/>
</dbReference>
<evidence type="ECO:0000256" key="1">
    <source>
        <dbReference type="ARBA" id="ARBA00022630"/>
    </source>
</evidence>
<proteinExistence type="predicted"/>
<dbReference type="InterPro" id="IPR006094">
    <property type="entry name" value="Oxid_FAD_bind_N"/>
</dbReference>
<feature type="domain" description="FAD-binding PCMH-type" evidence="3">
    <location>
        <begin position="37"/>
        <end position="215"/>
    </location>
</feature>
<protein>
    <submittedName>
        <fullName evidence="4">Putative FAD-linked oxidoreductase</fullName>
        <ecNumber evidence="4">1.-.-.-</ecNumber>
    </submittedName>
</protein>
<comment type="caution">
    <text evidence="4">The sequence shown here is derived from an EMBL/GenBank/DDBJ whole genome shotgun (WGS) entry which is preliminary data.</text>
</comment>
<dbReference type="PROSITE" id="PS51387">
    <property type="entry name" value="FAD_PCMH"/>
    <property type="match status" value="1"/>
</dbReference>
<dbReference type="InterPro" id="IPR016169">
    <property type="entry name" value="FAD-bd_PCMH_sub2"/>
</dbReference>
<evidence type="ECO:0000256" key="2">
    <source>
        <dbReference type="ARBA" id="ARBA00022827"/>
    </source>
</evidence>
<dbReference type="AlphaFoldDB" id="A0A5C5XCY0"/>
<dbReference type="SUPFAM" id="SSF55103">
    <property type="entry name" value="FAD-linked oxidases, C-terminal domain"/>
    <property type="match status" value="1"/>
</dbReference>
<sequence>MDLEKFSTSALRILRDDQLLSDPVERLVYESDGYLVERRIPDLVIFPESTAQLSAVMKLAFEEGIAVVPRGAGTSLAGGCLPVDGGVTVCLSRMKTIQEINLEDRFAVVDAGVVNGQLNQKLLGSGFHFAPDPSSAGASTIGGNIATNAGGPHTLKYGVTSNHVLGLEVVLPDGSIFEFGGPQGFHTQWDWSGLFTGSEGTFGFCTRATVKLERSPQSWRTRLAVFDQLDDAVAVVSEIIGAGIIPAALELMDQGMLRAIEDRYHHGLPVDAGAVLIIEVDGPEQATLHEIERIDSICASGSCREIRKAETADERVALWKCRKQAFGAIGSLSTSFCTQDGVVPRTRLPELLKDVIRVAKKYDLTIFNVFHAGDGNIHPIILFDERNPKQIEQVLLASEEILEQCLAYGGTVTGEHGIGIEKIDFMDRMFNEVDLEVFRELRTVFNAKQITGRGKLIPATVH</sequence>
<evidence type="ECO:0000259" key="3">
    <source>
        <dbReference type="PROSITE" id="PS51387"/>
    </source>
</evidence>
<dbReference type="EMBL" id="SJPG01000001">
    <property type="protein sequence ID" value="TWT61017.1"/>
    <property type="molecule type" value="Genomic_DNA"/>
</dbReference>
<accession>A0A5C5XCY0</accession>
<organism evidence="4 5">
    <name type="scientific">Rubinisphaera italica</name>
    <dbReference type="NCBI Taxonomy" id="2527969"/>
    <lineage>
        <taxon>Bacteria</taxon>
        <taxon>Pseudomonadati</taxon>
        <taxon>Planctomycetota</taxon>
        <taxon>Planctomycetia</taxon>
        <taxon>Planctomycetales</taxon>
        <taxon>Planctomycetaceae</taxon>
        <taxon>Rubinisphaera</taxon>
    </lineage>
</organism>
<keyword evidence="4" id="KW-0560">Oxidoreductase</keyword>
<dbReference type="InterPro" id="IPR051914">
    <property type="entry name" value="FAD-linked_OxidoTrans_Type4"/>
</dbReference>
<dbReference type="Pfam" id="PF01565">
    <property type="entry name" value="FAD_binding_4"/>
    <property type="match status" value="1"/>
</dbReference>
<dbReference type="SUPFAM" id="SSF56176">
    <property type="entry name" value="FAD-binding/transporter-associated domain-like"/>
    <property type="match status" value="1"/>
</dbReference>
<evidence type="ECO:0000313" key="4">
    <source>
        <dbReference type="EMBL" id="TWT61017.1"/>
    </source>
</evidence>
<gene>
    <name evidence="4" type="ORF">Pan54_17500</name>
</gene>
<dbReference type="Pfam" id="PF02913">
    <property type="entry name" value="FAD-oxidase_C"/>
    <property type="match status" value="1"/>
</dbReference>
<dbReference type="OrthoDB" id="9767256at2"/>
<name>A0A5C5XCY0_9PLAN</name>
<keyword evidence="1" id="KW-0285">Flavoprotein</keyword>